<dbReference type="InterPro" id="IPR001254">
    <property type="entry name" value="Trypsin_dom"/>
</dbReference>
<dbReference type="GO" id="GO:0006508">
    <property type="term" value="P:proteolysis"/>
    <property type="evidence" value="ECO:0007669"/>
    <property type="project" value="UniProtKB-KW"/>
</dbReference>
<accession>A0AA39G2Y3</accession>
<feature type="domain" description="Peptidase S1" evidence="5">
    <location>
        <begin position="4"/>
        <end position="214"/>
    </location>
</feature>
<proteinExistence type="predicted"/>
<dbReference type="InterPro" id="IPR050430">
    <property type="entry name" value="Peptidase_S1"/>
</dbReference>
<dbReference type="EMBL" id="JAQQBR010000002">
    <property type="protein sequence ID" value="KAK0180557.1"/>
    <property type="molecule type" value="Genomic_DNA"/>
</dbReference>
<dbReference type="PANTHER" id="PTHR24276">
    <property type="entry name" value="POLYSERASE-RELATED"/>
    <property type="match status" value="1"/>
</dbReference>
<evidence type="ECO:0000256" key="1">
    <source>
        <dbReference type="ARBA" id="ARBA00022670"/>
    </source>
</evidence>
<reference evidence="6" key="1">
    <citation type="journal article" date="2023" name="bioRxiv">
        <title>Scaffold-level genome assemblies of two parasitoid biocontrol wasps reveal the parthenogenesis mechanism and an associated novel virus.</title>
        <authorList>
            <person name="Inwood S."/>
            <person name="Skelly J."/>
            <person name="Guhlin J."/>
            <person name="Harrop T."/>
            <person name="Goldson S."/>
            <person name="Dearden P."/>
        </authorList>
    </citation>
    <scope>NUCLEOTIDE SEQUENCE</scope>
    <source>
        <strain evidence="6">Lincoln</strain>
        <tissue evidence="6">Whole body</tissue>
    </source>
</reference>
<dbReference type="Proteomes" id="UP001168972">
    <property type="component" value="Unassembled WGS sequence"/>
</dbReference>
<dbReference type="GO" id="GO:0004252">
    <property type="term" value="F:serine-type endopeptidase activity"/>
    <property type="evidence" value="ECO:0007669"/>
    <property type="project" value="InterPro"/>
</dbReference>
<reference evidence="6" key="2">
    <citation type="submission" date="2023-03" db="EMBL/GenBank/DDBJ databases">
        <authorList>
            <person name="Inwood S.N."/>
            <person name="Skelly J.G."/>
            <person name="Guhlin J."/>
            <person name="Harrop T.W.R."/>
            <person name="Goldson S.G."/>
            <person name="Dearden P.K."/>
        </authorList>
    </citation>
    <scope>NUCLEOTIDE SEQUENCE</scope>
    <source>
        <strain evidence="6">Lincoln</strain>
        <tissue evidence="6">Whole body</tissue>
    </source>
</reference>
<sequence>MVQVASAYFVREYSYHVSIQFNGQHECSGSIINNRHILTALPCVISTSAKDLSVLVGTTSLKSGGVLYKIEDIILPDNPFDNIALLRTRNEINFDYNVYKIDIANFNFNINGDGVLITAWEKPPKGVKRSNDDLQHFFHQFYDQRDCMRQNRYVEQVNMCTIDPTGQGLCNVTEKDILNCMVMDGDTEIHLKWMKTKQLLANEHLPIWIAKAGARMSFHEGSHRKIYIIS</sequence>
<dbReference type="Pfam" id="PF00089">
    <property type="entry name" value="Trypsin"/>
    <property type="match status" value="1"/>
</dbReference>
<dbReference type="Gene3D" id="2.40.10.10">
    <property type="entry name" value="Trypsin-like serine proteases"/>
    <property type="match status" value="2"/>
</dbReference>
<dbReference type="InterPro" id="IPR009003">
    <property type="entry name" value="Peptidase_S1_PA"/>
</dbReference>
<evidence type="ECO:0000313" key="6">
    <source>
        <dbReference type="EMBL" id="KAK0180557.1"/>
    </source>
</evidence>
<dbReference type="SUPFAM" id="SSF50494">
    <property type="entry name" value="Trypsin-like serine proteases"/>
    <property type="match status" value="1"/>
</dbReference>
<keyword evidence="4" id="KW-1015">Disulfide bond</keyword>
<dbReference type="AlphaFoldDB" id="A0AA39G2Y3"/>
<keyword evidence="3" id="KW-0720">Serine protease</keyword>
<dbReference type="InterPro" id="IPR043504">
    <property type="entry name" value="Peptidase_S1_PA_chymotrypsin"/>
</dbReference>
<keyword evidence="1" id="KW-0645">Protease</keyword>
<protein>
    <recommendedName>
        <fullName evidence="5">Peptidase S1 domain-containing protein</fullName>
    </recommendedName>
</protein>
<dbReference type="SMART" id="SM00020">
    <property type="entry name" value="Tryp_SPc"/>
    <property type="match status" value="1"/>
</dbReference>
<evidence type="ECO:0000256" key="3">
    <source>
        <dbReference type="ARBA" id="ARBA00022825"/>
    </source>
</evidence>
<dbReference type="PROSITE" id="PS50240">
    <property type="entry name" value="TRYPSIN_DOM"/>
    <property type="match status" value="1"/>
</dbReference>
<keyword evidence="7" id="KW-1185">Reference proteome</keyword>
<evidence type="ECO:0000256" key="4">
    <source>
        <dbReference type="ARBA" id="ARBA00023157"/>
    </source>
</evidence>
<dbReference type="PANTHER" id="PTHR24276:SF91">
    <property type="entry name" value="AT26814P-RELATED"/>
    <property type="match status" value="1"/>
</dbReference>
<evidence type="ECO:0000313" key="7">
    <source>
        <dbReference type="Proteomes" id="UP001168972"/>
    </source>
</evidence>
<evidence type="ECO:0000259" key="5">
    <source>
        <dbReference type="PROSITE" id="PS50240"/>
    </source>
</evidence>
<name>A0AA39G2Y3_MICHY</name>
<comment type="caution">
    <text evidence="6">The sequence shown here is derived from an EMBL/GenBank/DDBJ whole genome shotgun (WGS) entry which is preliminary data.</text>
</comment>
<evidence type="ECO:0000256" key="2">
    <source>
        <dbReference type="ARBA" id="ARBA00022801"/>
    </source>
</evidence>
<keyword evidence="2" id="KW-0378">Hydrolase</keyword>
<gene>
    <name evidence="6" type="ORF">PV327_002925</name>
</gene>
<organism evidence="6 7">
    <name type="scientific">Microctonus hyperodae</name>
    <name type="common">Parasitoid wasp</name>
    <dbReference type="NCBI Taxonomy" id="165561"/>
    <lineage>
        <taxon>Eukaryota</taxon>
        <taxon>Metazoa</taxon>
        <taxon>Ecdysozoa</taxon>
        <taxon>Arthropoda</taxon>
        <taxon>Hexapoda</taxon>
        <taxon>Insecta</taxon>
        <taxon>Pterygota</taxon>
        <taxon>Neoptera</taxon>
        <taxon>Endopterygota</taxon>
        <taxon>Hymenoptera</taxon>
        <taxon>Apocrita</taxon>
        <taxon>Ichneumonoidea</taxon>
        <taxon>Braconidae</taxon>
        <taxon>Euphorinae</taxon>
        <taxon>Microctonus</taxon>
    </lineage>
</organism>